<evidence type="ECO:0000256" key="1">
    <source>
        <dbReference type="SAM" id="MobiDB-lite"/>
    </source>
</evidence>
<dbReference type="Proteomes" id="UP000255326">
    <property type="component" value="Unassembled WGS sequence"/>
</dbReference>
<evidence type="ECO:0000313" key="2">
    <source>
        <dbReference type="EMBL" id="RDI42335.1"/>
    </source>
</evidence>
<comment type="caution">
    <text evidence="2">The sequence shown here is derived from an EMBL/GenBank/DDBJ whole genome shotgun (WGS) entry which is preliminary data.</text>
</comment>
<proteinExistence type="predicted"/>
<accession>A0A370GEV3</accession>
<feature type="region of interest" description="Disordered" evidence="1">
    <location>
        <begin position="43"/>
        <end position="82"/>
    </location>
</feature>
<dbReference type="EMBL" id="QQAY01000005">
    <property type="protein sequence ID" value="RDI42335.1"/>
    <property type="molecule type" value="Genomic_DNA"/>
</dbReference>
<sequence length="164" mass="17959">MIIGASMEDSGVTMGHGRNQTIIGAATILLNIINGINSSPGSSIKGIRHGDGDSKASGDTKDNGRSLADNGGVLQGRPNGTEDKIRGTEAKWDICKDRKNKMGWCGPRFIWSAGAFFIDRILKENRTILRLEGICSTKCEHFMYNLKYNKFSVIKRGKSFGNIY</sequence>
<name>A0A370GEV3_9BACI</name>
<reference evidence="2 3" key="1">
    <citation type="submission" date="2018-07" db="EMBL/GenBank/DDBJ databases">
        <title>Genomic Encyclopedia of Type Strains, Phase IV (KMG-IV): sequencing the most valuable type-strain genomes for metagenomic binning, comparative biology and taxonomic classification.</title>
        <authorList>
            <person name="Goeker M."/>
        </authorList>
    </citation>
    <scope>NUCLEOTIDE SEQUENCE [LARGE SCALE GENOMIC DNA]</scope>
    <source>
        <strain evidence="2 3">DSM 25281</strain>
    </source>
</reference>
<protein>
    <submittedName>
        <fullName evidence="2">Uncharacterized protein</fullName>
    </submittedName>
</protein>
<feature type="compositionally biased region" description="Basic and acidic residues" evidence="1">
    <location>
        <begin position="48"/>
        <end position="64"/>
    </location>
</feature>
<evidence type="ECO:0000313" key="3">
    <source>
        <dbReference type="Proteomes" id="UP000255326"/>
    </source>
</evidence>
<gene>
    <name evidence="2" type="ORF">DFR59_105176</name>
</gene>
<keyword evidence="3" id="KW-1185">Reference proteome</keyword>
<dbReference type="AlphaFoldDB" id="A0A370GEV3"/>
<organism evidence="2 3">
    <name type="scientific">Falsibacillus pallidus</name>
    <dbReference type="NCBI Taxonomy" id="493781"/>
    <lineage>
        <taxon>Bacteria</taxon>
        <taxon>Bacillati</taxon>
        <taxon>Bacillota</taxon>
        <taxon>Bacilli</taxon>
        <taxon>Bacillales</taxon>
        <taxon>Bacillaceae</taxon>
        <taxon>Falsibacillus</taxon>
    </lineage>
</organism>